<reference evidence="2" key="1">
    <citation type="submission" date="2021-01" db="EMBL/GenBank/DDBJ databases">
        <authorList>
            <person name="Lovell J.T."/>
            <person name="Bentley N."/>
            <person name="Bhattarai G."/>
            <person name="Jenkins J.W."/>
            <person name="Sreedasyam A."/>
            <person name="Alarcon Y."/>
            <person name="Bock C."/>
            <person name="Boston L."/>
            <person name="Carlson J."/>
            <person name="Cervantes K."/>
            <person name="Clermont K."/>
            <person name="Krom N."/>
            <person name="Kubenka K."/>
            <person name="Mamidi S."/>
            <person name="Mattison C."/>
            <person name="Monteros M."/>
            <person name="Pisani C."/>
            <person name="Plott C."/>
            <person name="Rajasekar S."/>
            <person name="Rhein H.S."/>
            <person name="Rohla C."/>
            <person name="Song M."/>
            <person name="Hilaire R.S."/>
            <person name="Shu S."/>
            <person name="Wells L."/>
            <person name="Wang X."/>
            <person name="Webber J."/>
            <person name="Heerema R.J."/>
            <person name="Klein P."/>
            <person name="Conner P."/>
            <person name="Grauke L."/>
            <person name="Grimwood J."/>
            <person name="Schmutz J."/>
            <person name="Randall J.J."/>
        </authorList>
    </citation>
    <scope>NUCLEOTIDE SEQUENCE</scope>
    <source>
        <tissue evidence="2">Leaf</tissue>
    </source>
</reference>
<evidence type="ECO:0000256" key="1">
    <source>
        <dbReference type="SAM" id="Phobius"/>
    </source>
</evidence>
<dbReference type="Proteomes" id="UP000811246">
    <property type="component" value="Chromosome 10"/>
</dbReference>
<evidence type="ECO:0000313" key="3">
    <source>
        <dbReference type="Proteomes" id="UP000811246"/>
    </source>
</evidence>
<feature type="transmembrane region" description="Helical" evidence="1">
    <location>
        <begin position="43"/>
        <end position="64"/>
    </location>
</feature>
<evidence type="ECO:0000313" key="2">
    <source>
        <dbReference type="EMBL" id="KAG6690824.1"/>
    </source>
</evidence>
<proteinExistence type="predicted"/>
<sequence>MVIVVMSLGTLEVGRHDPQPPLVGAPTTEGEPKHYTDRSIETLLVVLAAITIVGVIAGMFCWAVRQTTIGWVERGCRSCIDVGVPAATPKKKAKPTAEEAKK</sequence>
<keyword evidence="1" id="KW-0812">Transmembrane</keyword>
<dbReference type="EMBL" id="CM031834">
    <property type="protein sequence ID" value="KAG6690824.1"/>
    <property type="molecule type" value="Genomic_DNA"/>
</dbReference>
<dbReference type="AlphaFoldDB" id="A0A922DU80"/>
<accession>A0A922DU80</accession>
<protein>
    <submittedName>
        <fullName evidence="2">Uncharacterized protein</fullName>
    </submittedName>
</protein>
<keyword evidence="1" id="KW-0472">Membrane</keyword>
<dbReference type="OrthoDB" id="1934079at2759"/>
<keyword evidence="1" id="KW-1133">Transmembrane helix</keyword>
<name>A0A922DU80_CARIL</name>
<comment type="caution">
    <text evidence="2">The sequence shown here is derived from an EMBL/GenBank/DDBJ whole genome shotgun (WGS) entry which is preliminary data.</text>
</comment>
<organism evidence="2 3">
    <name type="scientific">Carya illinoinensis</name>
    <name type="common">Pecan</name>
    <dbReference type="NCBI Taxonomy" id="32201"/>
    <lineage>
        <taxon>Eukaryota</taxon>
        <taxon>Viridiplantae</taxon>
        <taxon>Streptophyta</taxon>
        <taxon>Embryophyta</taxon>
        <taxon>Tracheophyta</taxon>
        <taxon>Spermatophyta</taxon>
        <taxon>Magnoliopsida</taxon>
        <taxon>eudicotyledons</taxon>
        <taxon>Gunneridae</taxon>
        <taxon>Pentapetalae</taxon>
        <taxon>rosids</taxon>
        <taxon>fabids</taxon>
        <taxon>Fagales</taxon>
        <taxon>Juglandaceae</taxon>
        <taxon>Carya</taxon>
    </lineage>
</organism>
<gene>
    <name evidence="2" type="ORF">I3842_10G031900</name>
</gene>